<dbReference type="Proteomes" id="UP001501035">
    <property type="component" value="Unassembled WGS sequence"/>
</dbReference>
<reference evidence="4" key="1">
    <citation type="journal article" date="2019" name="Int. J. Syst. Evol. Microbiol.">
        <title>The Global Catalogue of Microorganisms (GCM) 10K type strain sequencing project: providing services to taxonomists for standard genome sequencing and annotation.</title>
        <authorList>
            <consortium name="The Broad Institute Genomics Platform"/>
            <consortium name="The Broad Institute Genome Sequencing Center for Infectious Disease"/>
            <person name="Wu L."/>
            <person name="Ma J."/>
        </authorList>
    </citation>
    <scope>NUCLEOTIDE SEQUENCE [LARGE SCALE GENOMIC DNA]</scope>
    <source>
        <strain evidence="4">JCM 14234</strain>
    </source>
</reference>
<dbReference type="Pfam" id="PF13827">
    <property type="entry name" value="DUF4189"/>
    <property type="match status" value="1"/>
</dbReference>
<evidence type="ECO:0000313" key="3">
    <source>
        <dbReference type="EMBL" id="GAA3034827.1"/>
    </source>
</evidence>
<dbReference type="RefSeq" id="WP_290707007.1">
    <property type="nucleotide sequence ID" value="NZ_BAAAVS010000021.1"/>
</dbReference>
<keyword evidence="4" id="KW-1185">Reference proteome</keyword>
<evidence type="ECO:0000256" key="1">
    <source>
        <dbReference type="SAM" id="SignalP"/>
    </source>
</evidence>
<comment type="caution">
    <text evidence="3">The sequence shown here is derived from an EMBL/GenBank/DDBJ whole genome shotgun (WGS) entry which is preliminary data.</text>
</comment>
<proteinExistence type="predicted"/>
<evidence type="ECO:0000313" key="4">
    <source>
        <dbReference type="Proteomes" id="UP001501035"/>
    </source>
</evidence>
<accession>A0ABP6L8I9</accession>
<feature type="domain" description="DUF4189" evidence="2">
    <location>
        <begin position="37"/>
        <end position="113"/>
    </location>
</feature>
<dbReference type="EMBL" id="BAAAVS010000021">
    <property type="protein sequence ID" value="GAA3034827.1"/>
    <property type="molecule type" value="Genomic_DNA"/>
</dbReference>
<feature type="signal peptide" evidence="1">
    <location>
        <begin position="1"/>
        <end position="32"/>
    </location>
</feature>
<name>A0ABP6L8I9_9ACTN</name>
<gene>
    <name evidence="3" type="ORF">GCM10010528_14560</name>
</gene>
<feature type="chain" id="PRO_5046260467" description="DUF4189 domain-containing protein" evidence="1">
    <location>
        <begin position="33"/>
        <end position="131"/>
    </location>
</feature>
<sequence>MIARKNLAAFGIAAAIAATAGALPSATPSAHAYTYNYGAISYSYSGRVSYAVDYPSAGAAANAAKARCGGDCGYFTFFNSCGAVAYQFGYGQTRVGRAHGYPTRAGAERAARAEAGWGSQVRGWACTTRPR</sequence>
<keyword evidence="1" id="KW-0732">Signal</keyword>
<organism evidence="3 4">
    <name type="scientific">Gordonia defluvii</name>
    <dbReference type="NCBI Taxonomy" id="283718"/>
    <lineage>
        <taxon>Bacteria</taxon>
        <taxon>Bacillati</taxon>
        <taxon>Actinomycetota</taxon>
        <taxon>Actinomycetes</taxon>
        <taxon>Mycobacteriales</taxon>
        <taxon>Gordoniaceae</taxon>
        <taxon>Gordonia</taxon>
    </lineage>
</organism>
<evidence type="ECO:0000259" key="2">
    <source>
        <dbReference type="Pfam" id="PF13827"/>
    </source>
</evidence>
<dbReference type="InterPro" id="IPR025240">
    <property type="entry name" value="DUF4189"/>
</dbReference>
<protein>
    <recommendedName>
        <fullName evidence="2">DUF4189 domain-containing protein</fullName>
    </recommendedName>
</protein>